<dbReference type="PROSITE" id="PS01186">
    <property type="entry name" value="EGF_2"/>
    <property type="match status" value="1"/>
</dbReference>
<evidence type="ECO:0000313" key="12">
    <source>
        <dbReference type="Ensembl" id="ENSAZOP00000014003.1"/>
    </source>
</evidence>
<protein>
    <submittedName>
        <fullName evidence="12">ADAM metallopeptidase domain 32</fullName>
    </submittedName>
</protein>
<dbReference type="PROSITE" id="PS50026">
    <property type="entry name" value="EGF_3"/>
    <property type="match status" value="1"/>
</dbReference>
<evidence type="ECO:0000256" key="4">
    <source>
        <dbReference type="ARBA" id="ARBA00023136"/>
    </source>
</evidence>
<feature type="disulfide bond" evidence="7">
    <location>
        <begin position="273"/>
        <end position="278"/>
    </location>
</feature>
<dbReference type="InterPro" id="IPR001762">
    <property type="entry name" value="Disintegrin_dom"/>
</dbReference>
<feature type="domain" description="EGF-like" evidence="9">
    <location>
        <begin position="553"/>
        <end position="587"/>
    </location>
</feature>
<keyword evidence="2 8" id="KW-0812">Transmembrane</keyword>
<evidence type="ECO:0000256" key="1">
    <source>
        <dbReference type="ARBA" id="ARBA00004167"/>
    </source>
</evidence>
<comment type="subcellular location">
    <subcellularLocation>
        <location evidence="1">Membrane</location>
        <topology evidence="1">Single-pass membrane protein</topology>
    </subcellularLocation>
</comment>
<dbReference type="PROSITE" id="PS00427">
    <property type="entry name" value="DISINTEGRIN_1"/>
    <property type="match status" value="1"/>
</dbReference>
<dbReference type="Gene3D" id="4.10.70.10">
    <property type="entry name" value="Disintegrin domain"/>
    <property type="match status" value="1"/>
</dbReference>
<dbReference type="AlphaFoldDB" id="A0A8B9UUT3"/>
<dbReference type="PROSITE" id="PS50214">
    <property type="entry name" value="DISINTEGRIN_2"/>
    <property type="match status" value="1"/>
</dbReference>
<dbReference type="GO" id="GO:0008584">
    <property type="term" value="P:male gonad development"/>
    <property type="evidence" value="ECO:0007669"/>
    <property type="project" value="TreeGrafter"/>
</dbReference>
<dbReference type="InterPro" id="IPR000742">
    <property type="entry name" value="EGF"/>
</dbReference>
<dbReference type="PANTHER" id="PTHR11905:SF158">
    <property type="entry name" value="DISINTEGRIN AND METALLOPROTEINASE DOMAIN-CONTAINING PROTEIN 18"/>
    <property type="match status" value="1"/>
</dbReference>
<dbReference type="InterPro" id="IPR034027">
    <property type="entry name" value="Reprolysin_adamalysin"/>
</dbReference>
<feature type="domain" description="Disintegrin" evidence="10">
    <location>
        <begin position="325"/>
        <end position="411"/>
    </location>
</feature>
<evidence type="ECO:0000256" key="6">
    <source>
        <dbReference type="PROSITE-ProRule" id="PRU00076"/>
    </source>
</evidence>
<keyword evidence="4 8" id="KW-0472">Membrane</keyword>
<accession>A0A8B9UUT3</accession>
<keyword evidence="13" id="KW-1185">Reference proteome</keyword>
<dbReference type="Ensembl" id="ENSAZOT00000015048.1">
    <property type="protein sequence ID" value="ENSAZOP00000014003.1"/>
    <property type="gene ID" value="ENSAZOG00000008839.1"/>
</dbReference>
<dbReference type="CDD" id="cd04269">
    <property type="entry name" value="ZnMc_adamalysin_II_like"/>
    <property type="match status" value="1"/>
</dbReference>
<keyword evidence="6" id="KW-0245">EGF-like domain</keyword>
<reference evidence="12" key="1">
    <citation type="submission" date="2025-08" db="UniProtKB">
        <authorList>
            <consortium name="Ensembl"/>
        </authorList>
    </citation>
    <scope>IDENTIFICATION</scope>
</reference>
<sequence length="713" mass="79031">SRFFLPDDFRIYTYNEKGSLYYDSPQIKVGNCFYRGYIEGVPGSAVTLSTCSGLRGLLQFENASYGIEPLVNSPAFEHFIYHMSNESMADFLLATSRAESGARPAVQEVSYKAHTTLEVSALMVVQPHVILQYNYLGADKYVVTQKIVQIISSLSSMFSSLNITITLSSMEVWMDKNKIQTGLNGEEVLMQLLEWKMTSAALRPYEVPYLLLYRDRASYVGATIPDKACQRDAAGAVAVYQRSVTLESFSVLLAQMLARSLGMSYDNNRSCHCPGHICVMNSEALRVSGAKSFSSCSFEDFENFLKHNPECPYIRVARRGPLPRAAVCGNGVMEHGEQCDCGSVACAVDKCCTSQCKLKPGVKCSSGQCCENCQFKAKNSLCRPPADVQCDLAEYCDGSSASCPPDLYVQDGHDCEHGTGYCYKGRCQSADLQCRRLYGTGAKNAPLACYEEVNSQQDRFGHCDAVPTLLIYCANDFFRNLGCGKLVCTYPSHIPFTKIKGAIIYAQVQEHLCVSFDFMRGPTVQDPLMVKDGTKCGPRKVCVNGTCQPHSVLKYDCNVKTKCSGHGVCNNRRNCHCSPGWYPPQCRIRGPSIGGSINSGQQLWGRDSESCMAALGARWFYRGQWLPPWSQKQPHRSCDRADALGIAWPLPGGMPVVLSLDTITERFHKGTLKSWLLLLLCILIPLIISCIILVKKWRQLMRRCVRKASQSDG</sequence>
<evidence type="ECO:0000256" key="3">
    <source>
        <dbReference type="ARBA" id="ARBA00022989"/>
    </source>
</evidence>
<dbReference type="GO" id="GO:0004222">
    <property type="term" value="F:metalloendopeptidase activity"/>
    <property type="evidence" value="ECO:0007669"/>
    <property type="project" value="InterPro"/>
</dbReference>
<evidence type="ECO:0000259" key="10">
    <source>
        <dbReference type="PROSITE" id="PS50214"/>
    </source>
</evidence>
<dbReference type="GO" id="GO:0005886">
    <property type="term" value="C:plasma membrane"/>
    <property type="evidence" value="ECO:0007669"/>
    <property type="project" value="TreeGrafter"/>
</dbReference>
<dbReference type="PANTHER" id="PTHR11905">
    <property type="entry name" value="ADAM A DISINTEGRIN AND METALLOPROTEASE DOMAIN"/>
    <property type="match status" value="1"/>
</dbReference>
<keyword evidence="3 8" id="KW-1133">Transmembrane helix</keyword>
<dbReference type="Gene3D" id="3.40.390.10">
    <property type="entry name" value="Collagenase (Catalytic Domain)"/>
    <property type="match status" value="1"/>
</dbReference>
<dbReference type="PROSITE" id="PS50215">
    <property type="entry name" value="ADAM_MEPRO"/>
    <property type="match status" value="1"/>
</dbReference>
<dbReference type="InterPro" id="IPR024079">
    <property type="entry name" value="MetalloPept_cat_dom_sf"/>
</dbReference>
<evidence type="ECO:0000256" key="7">
    <source>
        <dbReference type="PROSITE-ProRule" id="PRU00276"/>
    </source>
</evidence>
<dbReference type="GO" id="GO:0007339">
    <property type="term" value="P:binding of sperm to zona pellucida"/>
    <property type="evidence" value="ECO:0007669"/>
    <property type="project" value="TreeGrafter"/>
</dbReference>
<dbReference type="SMART" id="SM00050">
    <property type="entry name" value="DISIN"/>
    <property type="match status" value="1"/>
</dbReference>
<dbReference type="InterPro" id="IPR001590">
    <property type="entry name" value="Peptidase_M12B"/>
</dbReference>
<evidence type="ECO:0000256" key="8">
    <source>
        <dbReference type="SAM" id="Phobius"/>
    </source>
</evidence>
<comment type="caution">
    <text evidence="6">Lacks conserved residue(s) required for the propagation of feature annotation.</text>
</comment>
<dbReference type="Pfam" id="PF00200">
    <property type="entry name" value="Disintegrin"/>
    <property type="match status" value="1"/>
</dbReference>
<dbReference type="InterPro" id="IPR006586">
    <property type="entry name" value="ADAM_Cys-rich"/>
</dbReference>
<keyword evidence="5 6" id="KW-1015">Disulfide bond</keyword>
<dbReference type="GO" id="GO:0006508">
    <property type="term" value="P:proteolysis"/>
    <property type="evidence" value="ECO:0007669"/>
    <property type="project" value="InterPro"/>
</dbReference>
<reference evidence="12" key="2">
    <citation type="submission" date="2025-09" db="UniProtKB">
        <authorList>
            <consortium name="Ensembl"/>
        </authorList>
    </citation>
    <scope>IDENTIFICATION</scope>
</reference>
<evidence type="ECO:0000256" key="5">
    <source>
        <dbReference type="ARBA" id="ARBA00023157"/>
    </source>
</evidence>
<proteinExistence type="predicted"/>
<dbReference type="SMART" id="SM00608">
    <property type="entry name" value="ACR"/>
    <property type="match status" value="1"/>
</dbReference>
<dbReference type="GO" id="GO:0007155">
    <property type="term" value="P:cell adhesion"/>
    <property type="evidence" value="ECO:0007669"/>
    <property type="project" value="TreeGrafter"/>
</dbReference>
<dbReference type="InterPro" id="IPR018358">
    <property type="entry name" value="Disintegrin_CS"/>
</dbReference>
<feature type="transmembrane region" description="Helical" evidence="8">
    <location>
        <begin position="675"/>
        <end position="694"/>
    </location>
</feature>
<dbReference type="SUPFAM" id="SSF55486">
    <property type="entry name" value="Metalloproteases ('zincins'), catalytic domain"/>
    <property type="match status" value="1"/>
</dbReference>
<organism evidence="12 13">
    <name type="scientific">Anas zonorhyncha</name>
    <name type="common">Eastern spot-billed duck</name>
    <dbReference type="NCBI Taxonomy" id="75864"/>
    <lineage>
        <taxon>Eukaryota</taxon>
        <taxon>Metazoa</taxon>
        <taxon>Chordata</taxon>
        <taxon>Craniata</taxon>
        <taxon>Vertebrata</taxon>
        <taxon>Euteleostomi</taxon>
        <taxon>Archelosauria</taxon>
        <taxon>Archosauria</taxon>
        <taxon>Dinosauria</taxon>
        <taxon>Saurischia</taxon>
        <taxon>Theropoda</taxon>
        <taxon>Coelurosauria</taxon>
        <taxon>Aves</taxon>
        <taxon>Neognathae</taxon>
        <taxon>Galloanserae</taxon>
        <taxon>Anseriformes</taxon>
        <taxon>Anatidae</taxon>
        <taxon>Anatinae</taxon>
        <taxon>Anas</taxon>
    </lineage>
</organism>
<evidence type="ECO:0000313" key="13">
    <source>
        <dbReference type="Proteomes" id="UP000694549"/>
    </source>
</evidence>
<evidence type="ECO:0000256" key="2">
    <source>
        <dbReference type="ARBA" id="ARBA00022692"/>
    </source>
</evidence>
<evidence type="ECO:0000259" key="9">
    <source>
        <dbReference type="PROSITE" id="PS50026"/>
    </source>
</evidence>
<feature type="disulfide bond" evidence="6">
    <location>
        <begin position="577"/>
        <end position="586"/>
    </location>
</feature>
<dbReference type="Pfam" id="PF01421">
    <property type="entry name" value="Reprolysin"/>
    <property type="match status" value="1"/>
</dbReference>
<dbReference type="SUPFAM" id="SSF57552">
    <property type="entry name" value="Blood coagulation inhibitor (disintegrin)"/>
    <property type="match status" value="1"/>
</dbReference>
<evidence type="ECO:0000259" key="11">
    <source>
        <dbReference type="PROSITE" id="PS50215"/>
    </source>
</evidence>
<dbReference type="Proteomes" id="UP000694549">
    <property type="component" value="Unplaced"/>
</dbReference>
<feature type="domain" description="Peptidase M12B" evidence="11">
    <location>
        <begin position="133"/>
        <end position="305"/>
    </location>
</feature>
<name>A0A8B9UUT3_9AVES</name>
<dbReference type="Pfam" id="PF08516">
    <property type="entry name" value="ADAM_CR"/>
    <property type="match status" value="1"/>
</dbReference>
<dbReference type="FunFam" id="4.10.70.10:FF:000001">
    <property type="entry name" value="Disintegrin and metalloproteinase domain-containing protein 22"/>
    <property type="match status" value="1"/>
</dbReference>
<dbReference type="InterPro" id="IPR036436">
    <property type="entry name" value="Disintegrin_dom_sf"/>
</dbReference>